<sequence length="159" mass="17393">MTAEEEERERESEAEMEALFSQFSYLANQALVDKNFDPARIEELLGLFEQEAYASWSSVEAEHQKAAQDATNSLKDAEDYLDSIMEAAMAEFRQSYDATKKSSKEELSSLVHAADASRKMGQSLGAAAAGASEKYLDAALSSAMANMKSAFTTSKIHPS</sequence>
<dbReference type="Proteomes" id="UP000504607">
    <property type="component" value="Unplaced"/>
</dbReference>
<dbReference type="PANTHER" id="PTHR37707">
    <property type="entry name" value="MATERNAL EFFECT EMBRYO ARREST 9"/>
    <property type="match status" value="1"/>
</dbReference>
<dbReference type="PANTHER" id="PTHR37707:SF1">
    <property type="entry name" value="MATERNAL EFFECT EMBRYO ARREST 9"/>
    <property type="match status" value="1"/>
</dbReference>
<gene>
    <name evidence="2" type="primary">LOC105060919</name>
</gene>
<dbReference type="OrthoDB" id="992831at2759"/>
<protein>
    <submittedName>
        <fullName evidence="2">Uncharacterized protein LOC105060919</fullName>
    </submittedName>
</protein>
<evidence type="ECO:0000313" key="1">
    <source>
        <dbReference type="Proteomes" id="UP000504607"/>
    </source>
</evidence>
<dbReference type="RefSeq" id="XP_010943099.1">
    <property type="nucleotide sequence ID" value="XM_010944797.2"/>
</dbReference>
<name>A0A6I9SGV7_ELAGV</name>
<keyword evidence="1" id="KW-1185">Reference proteome</keyword>
<dbReference type="KEGG" id="egu:105060919"/>
<dbReference type="GeneID" id="105060919"/>
<evidence type="ECO:0000313" key="2">
    <source>
        <dbReference type="RefSeq" id="XP_010943099.1"/>
    </source>
</evidence>
<dbReference type="FunCoup" id="A0A6I9SGV7">
    <property type="interactions" value="14"/>
</dbReference>
<reference evidence="2" key="1">
    <citation type="submission" date="2025-08" db="UniProtKB">
        <authorList>
            <consortium name="RefSeq"/>
        </authorList>
    </citation>
    <scope>IDENTIFICATION</scope>
</reference>
<dbReference type="AlphaFoldDB" id="A0A6I9SGV7"/>
<organism evidence="1 2">
    <name type="scientific">Elaeis guineensis var. tenera</name>
    <name type="common">Oil palm</name>
    <dbReference type="NCBI Taxonomy" id="51953"/>
    <lineage>
        <taxon>Eukaryota</taxon>
        <taxon>Viridiplantae</taxon>
        <taxon>Streptophyta</taxon>
        <taxon>Embryophyta</taxon>
        <taxon>Tracheophyta</taxon>
        <taxon>Spermatophyta</taxon>
        <taxon>Magnoliopsida</taxon>
        <taxon>Liliopsida</taxon>
        <taxon>Arecaceae</taxon>
        <taxon>Arecoideae</taxon>
        <taxon>Cocoseae</taxon>
        <taxon>Elaeidinae</taxon>
        <taxon>Elaeis</taxon>
    </lineage>
</organism>
<accession>A0A6I9SGV7</accession>
<dbReference type="InParanoid" id="A0A6I9SGV7"/>
<proteinExistence type="predicted"/>